<gene>
    <name evidence="1" type="ORF">WKI58_02165</name>
</gene>
<organism evidence="1 2">
    <name type="scientific">Streptomyces pratisoli</name>
    <dbReference type="NCBI Taxonomy" id="3139917"/>
    <lineage>
        <taxon>Bacteria</taxon>
        <taxon>Bacillati</taxon>
        <taxon>Actinomycetota</taxon>
        <taxon>Actinomycetes</taxon>
        <taxon>Kitasatosporales</taxon>
        <taxon>Streptomycetaceae</taxon>
        <taxon>Streptomyces</taxon>
    </lineage>
</organism>
<accession>A0ACC6QAJ4</accession>
<dbReference type="Proteomes" id="UP001375539">
    <property type="component" value="Unassembled WGS sequence"/>
</dbReference>
<name>A0ACC6QAJ4_9ACTN</name>
<evidence type="ECO:0000313" key="2">
    <source>
        <dbReference type="Proteomes" id="UP001375539"/>
    </source>
</evidence>
<dbReference type="EMBL" id="JBBKAI010000002">
    <property type="protein sequence ID" value="MEJ8655341.1"/>
    <property type="molecule type" value="Genomic_DNA"/>
</dbReference>
<evidence type="ECO:0000313" key="1">
    <source>
        <dbReference type="EMBL" id="MEJ8655341.1"/>
    </source>
</evidence>
<sequence length="395" mass="43865">MISPRQCVVGRRAASGSHVVALSMSPRGQSPSQKAGSVMATTVAVQYGTTFSWVGRNLDGRLDVFARNSEGTVKHTWQLNPDNTDWSEWKTLGDSQKGASRVVVAPNRDGRLEVFALFPTGVKGQGNLEHNWQKDPNNEYDWSGWKVLFVAGFGNPSVNQNADGRLEVFVRNPDYSLEHDSQRPNINGWFPPTSLGGYLESNPVAAQNADGRLAVFARDRDQALQHIWQTAANNGWAKSWAKLPGSQKLDGFPVFALNADGRMELFARSTDHVLLHIWQVTANGAWSPAGWQPLGDNIVDEPAVVPNRDGRLEVFAIKDGVLQHIWQTGLRNDLIGWSDWQPLGGSPAGHLAALRNRHDQIEVFAPFHDGTYRYMWQTVPNDDDEWSEWHSLGSP</sequence>
<reference evidence="1" key="1">
    <citation type="submission" date="2024-03" db="EMBL/GenBank/DDBJ databases">
        <title>Novel Streptomyces species of biotechnological and ecological value are a feature of Machair soil.</title>
        <authorList>
            <person name="Prole J.R."/>
            <person name="Goodfellow M."/>
            <person name="Allenby N."/>
            <person name="Ward A.C."/>
        </authorList>
    </citation>
    <scope>NUCLEOTIDE SEQUENCE</scope>
    <source>
        <strain evidence="1">MS1.AVA.4</strain>
    </source>
</reference>
<protein>
    <submittedName>
        <fullName evidence="1">Uncharacterized protein</fullName>
    </submittedName>
</protein>
<keyword evidence="2" id="KW-1185">Reference proteome</keyword>
<proteinExistence type="predicted"/>
<comment type="caution">
    <text evidence="1">The sequence shown here is derived from an EMBL/GenBank/DDBJ whole genome shotgun (WGS) entry which is preliminary data.</text>
</comment>